<keyword evidence="2" id="KW-0175">Coiled coil</keyword>
<feature type="compositionally biased region" description="Polar residues" evidence="3">
    <location>
        <begin position="306"/>
        <end position="325"/>
    </location>
</feature>
<name>W2S1I4_CYPE1</name>
<dbReference type="STRING" id="1220924.W2S1I4"/>
<dbReference type="InterPro" id="IPR016197">
    <property type="entry name" value="Chromo-like_dom_sf"/>
</dbReference>
<comment type="subunit">
    <text evidence="1">Component of the NuA4 histone acetyltransferase complex.</text>
</comment>
<dbReference type="Pfam" id="PF11496">
    <property type="entry name" value="HDA2-3"/>
    <property type="match status" value="1"/>
</dbReference>
<feature type="region of interest" description="Disordered" evidence="3">
    <location>
        <begin position="419"/>
        <end position="500"/>
    </location>
</feature>
<feature type="compositionally biased region" description="Low complexity" evidence="3">
    <location>
        <begin position="274"/>
        <end position="290"/>
    </location>
</feature>
<reference evidence="5 6" key="1">
    <citation type="submission" date="2013-03" db="EMBL/GenBank/DDBJ databases">
        <title>The Genome Sequence of Phialophora europaea CBS 101466.</title>
        <authorList>
            <consortium name="The Broad Institute Genomics Platform"/>
            <person name="Cuomo C."/>
            <person name="de Hoog S."/>
            <person name="Gorbushina A."/>
            <person name="Walker B."/>
            <person name="Young S.K."/>
            <person name="Zeng Q."/>
            <person name="Gargeya S."/>
            <person name="Fitzgerald M."/>
            <person name="Haas B."/>
            <person name="Abouelleil A."/>
            <person name="Allen A.W."/>
            <person name="Alvarado L."/>
            <person name="Arachchi H.M."/>
            <person name="Berlin A.M."/>
            <person name="Chapman S.B."/>
            <person name="Gainer-Dewar J."/>
            <person name="Goldberg J."/>
            <person name="Griggs A."/>
            <person name="Gujja S."/>
            <person name="Hansen M."/>
            <person name="Howarth C."/>
            <person name="Imamovic A."/>
            <person name="Ireland A."/>
            <person name="Larimer J."/>
            <person name="McCowan C."/>
            <person name="Murphy C."/>
            <person name="Pearson M."/>
            <person name="Poon T.W."/>
            <person name="Priest M."/>
            <person name="Roberts A."/>
            <person name="Saif S."/>
            <person name="Shea T."/>
            <person name="Sisk P."/>
            <person name="Sykes S."/>
            <person name="Wortman J."/>
            <person name="Nusbaum C."/>
            <person name="Birren B."/>
        </authorList>
    </citation>
    <scope>NUCLEOTIDE SEQUENCE [LARGE SCALE GENOMIC DNA]</scope>
    <source>
        <strain evidence="5 6">CBS 101466</strain>
    </source>
</reference>
<sequence length="1306" mass="143551">MTRTPKRALLGIDYRARSPKRRKFSTAATVDIDSPPATQANIQSPNSQHTKAEKLRLIEEEGVYPARAILQEKRVGTQKQYLVDWEAHPETGEVWEPSWEPKKNVTEPLLRDWRSRNPKKSKDLPYEPSQALPSNVTASSSTNGLGKTLLKTRLKRSRPIVTDSSSDIASTHEADAAQTSITPSLASTTDSSADDDYGPISPSFEISESQHQSSLSNPAATPAPYTVQIPPIGFDKSEYESLKGSSQINPGLSSPLQQSATPNSAPRSTRSQHLSIQNSPILLSSQSLSSHKSTRIPASAERDQAQIKSGPNQSPTFVIQESSSESRPQVIKLRFKKSRDLDSVQPVSPQPPPNSAIVEDDFQPILSSAQPHSLIATSTRDALSQRLQPIQSIGKSSSESSSLWNFESQLPEVRRLLASPTTRSRGQSIPPKNSSPLSKSAPEPASSRQGNSSGLRMDTPAIRQSPRLQSATPVSRARSPRASQQSKRARTPQALDEFNSSTMSANVVTSPLATNPPHIADCSSHSIDPTYLSAQPYQGDSVMGIAPHATVYDPVHGVSALPIQQSIEEEPQSSADSIESKASSSQVSLQNERIVPQVDGVSLPVQPVIGPGEYLIGLPAEGKIQSIYNDLIHAKRKLMLKFIYRRDSVGSANGSTSRTIERNEMIELMERLQDTSTHMDLGLPGFATQYSIQSQEATAYAQYAGSKFVFLGELISMMQYVDCGLVIASKPGPVQDLLADFIKMKHVQVRRHDRPNSARAVTPEALRDTLKVDLITTTSDAEVKLSATPALMIAFDASFDNQSSHVRRIRELYSQGRDQPLPVVHLLVTNSSEHVDRCLRKAMPSPQRLKLLVRGTYLARANLGGSPTYVPHESDGPEGVPMDMHDLQRAVRKSPNRKLKMIAAIVARAALSADFEENWSINTLPEVQYDELEETPPGMSGNTTTAGTAAPTPRDGRMRTRSPVSRSATPSGKKRMLDVDAATSLLHKRQRLTPMRDLTPLAEPSRDSAKIEHLQEQLKAMAIELATEKESRLKAEEARDATLVKLEETEKKLQEWQNDHSGLLRRYEKQRDHNRTIFKENKRVTAANENIKIQADKVREINTKLRGENTQLKADLASARDDLKAEGGDIAALEEARSTARTATEKAAMLEKSLENTKRDFEFTRQQYQQASNRAAELGSQTTDLEAQIEVLTQKASGEQRRLKEINNTERTKRDRDEVKKLTQENRGLVVMAKKLDEENKVLKKNRGVQTRGSSAQPPGSPGIGGGFGRRSRQNSPAVGARDDRLTVPGSSASARDRVSAVRNDP</sequence>
<dbReference type="HOGENOM" id="CLU_006112_0_0_1"/>
<dbReference type="GO" id="GO:0006338">
    <property type="term" value="P:chromatin remodeling"/>
    <property type="evidence" value="ECO:0007669"/>
    <property type="project" value="UniProtKB-ARBA"/>
</dbReference>
<evidence type="ECO:0000313" key="5">
    <source>
        <dbReference type="EMBL" id="ETN42435.1"/>
    </source>
</evidence>
<dbReference type="VEuPathDB" id="FungiDB:HMPREF1541_01590"/>
<feature type="coiled-coil region" evidence="2">
    <location>
        <begin position="1011"/>
        <end position="1066"/>
    </location>
</feature>
<feature type="compositionally biased region" description="Polar residues" evidence="3">
    <location>
        <begin position="131"/>
        <end position="143"/>
    </location>
</feature>
<feature type="region of interest" description="Disordered" evidence="3">
    <location>
        <begin position="1240"/>
        <end position="1306"/>
    </location>
</feature>
<dbReference type="EMBL" id="KB822718">
    <property type="protein sequence ID" value="ETN42435.1"/>
    <property type="molecule type" value="Genomic_DNA"/>
</dbReference>
<feature type="region of interest" description="Disordered" evidence="3">
    <location>
        <begin position="933"/>
        <end position="974"/>
    </location>
</feature>
<dbReference type="eggNOG" id="ENOG502S6DU">
    <property type="taxonomic scope" value="Eukaryota"/>
</dbReference>
<dbReference type="PROSITE" id="PS50013">
    <property type="entry name" value="CHROMO_2"/>
    <property type="match status" value="1"/>
</dbReference>
<proteinExistence type="predicted"/>
<dbReference type="Gene3D" id="3.40.50.12360">
    <property type="match status" value="1"/>
</dbReference>
<dbReference type="InterPro" id="IPR021006">
    <property type="entry name" value="Hda2/3"/>
</dbReference>
<dbReference type="GeneID" id="19968929"/>
<feature type="compositionally biased region" description="Low complexity" evidence="3">
    <location>
        <begin position="573"/>
        <end position="585"/>
    </location>
</feature>
<feature type="compositionally biased region" description="Polar residues" evidence="3">
    <location>
        <begin position="419"/>
        <end position="438"/>
    </location>
</feature>
<dbReference type="InterPro" id="IPR038609">
    <property type="entry name" value="HDA1_su2/3_sf"/>
</dbReference>
<feature type="compositionally biased region" description="Polar residues" evidence="3">
    <location>
        <begin position="204"/>
        <end position="219"/>
    </location>
</feature>
<feature type="region of interest" description="Disordered" evidence="3">
    <location>
        <begin position="95"/>
        <end position="325"/>
    </location>
</feature>
<dbReference type="InParanoid" id="W2S1I4"/>
<evidence type="ECO:0000259" key="4">
    <source>
        <dbReference type="PROSITE" id="PS50013"/>
    </source>
</evidence>
<protein>
    <recommendedName>
        <fullName evidence="4">Chromo domain-containing protein</fullName>
    </recommendedName>
</protein>
<feature type="compositionally biased region" description="Low complexity" evidence="3">
    <location>
        <begin position="470"/>
        <end position="486"/>
    </location>
</feature>
<dbReference type="RefSeq" id="XP_008714171.1">
    <property type="nucleotide sequence ID" value="XM_008715949.1"/>
</dbReference>
<dbReference type="InterPro" id="IPR000953">
    <property type="entry name" value="Chromo/chromo_shadow_dom"/>
</dbReference>
<dbReference type="Gene3D" id="2.40.50.40">
    <property type="match status" value="1"/>
</dbReference>
<gene>
    <name evidence="5" type="ORF">HMPREF1541_01590</name>
</gene>
<keyword evidence="6" id="KW-1185">Reference proteome</keyword>
<dbReference type="Proteomes" id="UP000030752">
    <property type="component" value="Unassembled WGS sequence"/>
</dbReference>
<accession>W2S1I4</accession>
<feature type="region of interest" description="Disordered" evidence="3">
    <location>
        <begin position="337"/>
        <end position="358"/>
    </location>
</feature>
<feature type="coiled-coil region" evidence="2">
    <location>
        <begin position="1102"/>
        <end position="1239"/>
    </location>
</feature>
<feature type="compositionally biased region" description="Polar residues" evidence="3">
    <location>
        <begin position="243"/>
        <end position="273"/>
    </location>
</feature>
<feature type="domain" description="Chromo" evidence="4">
    <location>
        <begin position="64"/>
        <end position="108"/>
    </location>
</feature>
<feature type="compositionally biased region" description="Basic and acidic residues" evidence="3">
    <location>
        <begin position="99"/>
        <end position="125"/>
    </location>
</feature>
<feature type="region of interest" description="Disordered" evidence="3">
    <location>
        <begin position="567"/>
        <end position="591"/>
    </location>
</feature>
<dbReference type="SUPFAM" id="SSF54160">
    <property type="entry name" value="Chromo domain-like"/>
    <property type="match status" value="1"/>
</dbReference>
<organism evidence="5 6">
    <name type="scientific">Cyphellophora europaea (strain CBS 101466)</name>
    <name type="common">Phialophora europaea</name>
    <dbReference type="NCBI Taxonomy" id="1220924"/>
    <lineage>
        <taxon>Eukaryota</taxon>
        <taxon>Fungi</taxon>
        <taxon>Dikarya</taxon>
        <taxon>Ascomycota</taxon>
        <taxon>Pezizomycotina</taxon>
        <taxon>Eurotiomycetes</taxon>
        <taxon>Chaetothyriomycetidae</taxon>
        <taxon>Chaetothyriales</taxon>
        <taxon>Cyphellophoraceae</taxon>
        <taxon>Cyphellophora</taxon>
    </lineage>
</organism>
<feature type="compositionally biased region" description="Basic and acidic residues" evidence="3">
    <location>
        <begin position="1295"/>
        <end position="1306"/>
    </location>
</feature>
<evidence type="ECO:0000313" key="6">
    <source>
        <dbReference type="Proteomes" id="UP000030752"/>
    </source>
</evidence>
<dbReference type="OrthoDB" id="3647690at2759"/>
<evidence type="ECO:0000256" key="3">
    <source>
        <dbReference type="SAM" id="MobiDB-lite"/>
    </source>
</evidence>
<dbReference type="GO" id="GO:0070823">
    <property type="term" value="C:HDA1 complex"/>
    <property type="evidence" value="ECO:0007669"/>
    <property type="project" value="InterPro"/>
</dbReference>
<evidence type="ECO:0000256" key="1">
    <source>
        <dbReference type="ARBA" id="ARBA00011353"/>
    </source>
</evidence>
<evidence type="ECO:0000256" key="2">
    <source>
        <dbReference type="SAM" id="Coils"/>
    </source>
</evidence>
<feature type="compositionally biased region" description="Low complexity" evidence="3">
    <location>
        <begin position="943"/>
        <end position="953"/>
    </location>
</feature>